<dbReference type="EMBL" id="AC159440">
    <property type="protein sequence ID" value="AAX70401.1"/>
    <property type="molecule type" value="Genomic_DNA"/>
</dbReference>
<feature type="compositionally biased region" description="Low complexity" evidence="1">
    <location>
        <begin position="95"/>
        <end position="110"/>
    </location>
</feature>
<gene>
    <name evidence="4" type="primary">Tb03.2H15.670</name>
    <name evidence="3" type="ORF">Tb927.3.5760</name>
</gene>
<evidence type="ECO:0000313" key="3">
    <source>
        <dbReference type="EMBL" id="AAX70401.1"/>
    </source>
</evidence>
<dbReference type="AlphaFoldDB" id="Q57VG8"/>
<keyword evidence="2" id="KW-0732">Signal</keyword>
<evidence type="ECO:0000313" key="4">
    <source>
        <dbReference type="EMBL" id="AAZ10606.1"/>
    </source>
</evidence>
<dbReference type="InParanoid" id="Q57VG8"/>
<dbReference type="Proteomes" id="UP000008524">
    <property type="component" value="Chromosome 3"/>
</dbReference>
<reference evidence="3" key="3">
    <citation type="submission" date="2005-04" db="EMBL/GenBank/DDBJ databases">
        <title>.</title>
        <authorList>
            <person name="Ghedin E."/>
            <person name="Blandin G."/>
            <person name="Bartholomeu D."/>
            <person name="Caler E."/>
            <person name="Haas B."/>
            <person name="Hannick L."/>
            <person name="Shallom J."/>
            <person name="Hou L."/>
            <person name="Djikeng A."/>
            <person name="Feldblyum T."/>
            <person name="Hostetler J."/>
            <person name="Johnson J."/>
            <person name="Jones K."/>
            <person name="Koo H.L."/>
            <person name="Larkin C."/>
            <person name="Pai G."/>
            <person name="Peterson J."/>
            <person name="Khalak H.G."/>
            <person name="Salzberg S."/>
            <person name="Simpson A.J."/>
            <person name="Tallon L."/>
            <person name="Van Aken S."/>
            <person name="Wanless D."/>
            <person name="White O."/>
            <person name="Wortman J."/>
            <person name="Fraser C.M."/>
            <person name="El-Sayed N.M.A."/>
        </authorList>
    </citation>
    <scope>NUCLEOTIDE SEQUENCE</scope>
    <source>
        <strain evidence="3">GUTat10.1</strain>
    </source>
</reference>
<evidence type="ECO:0000256" key="2">
    <source>
        <dbReference type="SAM" id="SignalP"/>
    </source>
</evidence>
<feature type="region of interest" description="Disordered" evidence="1">
    <location>
        <begin position="58"/>
        <end position="281"/>
    </location>
</feature>
<accession>Q57VG8</accession>
<reference evidence="4" key="1">
    <citation type="journal article" date="2005" name="Science">
        <title>Comparative genomics of trypanosomatid parasitic protozoa.</title>
        <authorList>
            <person name="El-Sayed N.M."/>
            <person name="Myler P.J."/>
            <person name="Blandin G."/>
            <person name="Berriman M."/>
            <person name="Crabtree J."/>
            <person name="Aggarwal G."/>
            <person name="Caler E."/>
            <person name="Renauld H."/>
            <person name="Worthey E.A."/>
            <person name="Hertz-Fowler C."/>
            <person name="Ghedin E."/>
            <person name="Peacock C."/>
            <person name="Bartholomeu D.C."/>
            <person name="Haas B.J."/>
            <person name="Tran A.N."/>
            <person name="Wortman J.R."/>
            <person name="Alsmark U.C."/>
            <person name="Angiuoli S."/>
            <person name="Anupama A."/>
            <person name="Badger J."/>
            <person name="Bringaud F."/>
            <person name="Cadag E."/>
            <person name="Carlton J.M."/>
            <person name="Cerqueira G.C."/>
            <person name="Creasy T."/>
            <person name="Delcher A.L."/>
            <person name="Djikeng A."/>
            <person name="Embley T.M."/>
            <person name="Hauser C."/>
            <person name="Ivens A.C."/>
            <person name="Kummerfeld S.K."/>
            <person name="Pereira-Leal J.B."/>
            <person name="Nilsson D."/>
            <person name="Peterson J."/>
            <person name="Salzberg S.L."/>
            <person name="Shallom J."/>
            <person name="Silva J.C."/>
            <person name="Sundaram J."/>
            <person name="Westenberger S."/>
            <person name="White O."/>
            <person name="Melville S.E."/>
            <person name="Donelson J.E."/>
            <person name="Andersson B."/>
            <person name="Stuart K.D."/>
            <person name="Hall N."/>
        </authorList>
    </citation>
    <scope>NUCLEOTIDE SEQUENCE</scope>
    <source>
        <strain evidence="4">927/4 GUTat10.1</strain>
    </source>
</reference>
<keyword evidence="5" id="KW-1185">Reference proteome</keyword>
<organism evidence="3 5">
    <name type="scientific">Trypanosoma brucei brucei (strain 927/4 GUTat10.1)</name>
    <dbReference type="NCBI Taxonomy" id="185431"/>
    <lineage>
        <taxon>Eukaryota</taxon>
        <taxon>Discoba</taxon>
        <taxon>Euglenozoa</taxon>
        <taxon>Kinetoplastea</taxon>
        <taxon>Metakinetoplastina</taxon>
        <taxon>Trypanosomatida</taxon>
        <taxon>Trypanosomatidae</taxon>
        <taxon>Trypanosoma</taxon>
    </lineage>
</organism>
<dbReference type="EMBL" id="CP000066">
    <property type="protein sequence ID" value="AAZ10606.1"/>
    <property type="molecule type" value="Genomic_DNA"/>
</dbReference>
<reference evidence="4" key="4">
    <citation type="submission" date="2005-04" db="EMBL/GenBank/DDBJ databases">
        <title>Sequencing, closure, and annotation of Trypanosoma brucei chromosomes 2 through 8.</title>
        <authorList>
            <person name="Ghedin E."/>
            <person name="Blandin G."/>
            <person name="Bartholomeu D."/>
            <person name="Caler E."/>
            <person name="Haas B."/>
            <person name="Hannick L."/>
            <person name="Shallom J."/>
            <person name="Hou L."/>
            <person name="Djikeng A."/>
            <person name="Feldblyum T."/>
            <person name="Hostetler J."/>
            <person name="Johnson J."/>
            <person name="Jones K."/>
            <person name="Koo H.L."/>
            <person name="Larkin C."/>
            <person name="Pai G."/>
            <person name="Peterson J."/>
            <person name="Khalak H.G."/>
            <person name="Salzberg S."/>
            <person name="Simpson A.J."/>
            <person name="Tallon L."/>
            <person name="Van Aken S."/>
            <person name="Wanless D."/>
            <person name="White O."/>
            <person name="Wortman J."/>
            <person name="Fraser C.M."/>
            <person name="El-Sayed N.M.A."/>
        </authorList>
    </citation>
    <scope>NUCLEOTIDE SEQUENCE</scope>
    <source>
        <strain evidence="4">927/4 GUTat10.1</strain>
    </source>
</reference>
<feature type="chain" id="PRO_5010844130" description="Expression site-associated gene 9 (ESAG9) protein" evidence="2">
    <location>
        <begin position="19"/>
        <end position="295"/>
    </location>
</feature>
<reference evidence="4 5" key="2">
    <citation type="journal article" date="2005" name="Science">
        <title>The genome of the African trypanosome Trypanosoma brucei.</title>
        <authorList>
            <person name="Berriman M."/>
            <person name="Ghedin E."/>
            <person name="Hertz-Fowler C."/>
            <person name="Blandin G."/>
            <person name="Renauld H."/>
            <person name="Bartholomeu D.C."/>
            <person name="Lennard N.J."/>
            <person name="Caler E."/>
            <person name="Hamlin N.E."/>
            <person name="Haas B."/>
            <person name="Bohme U."/>
            <person name="Hannick L."/>
            <person name="Aslett M.A."/>
            <person name="Shallom J."/>
            <person name="Marcello L."/>
            <person name="Hou L."/>
            <person name="Wickstead B."/>
            <person name="Alsmark U.C."/>
            <person name="Arrowsmith C."/>
            <person name="Atkin R.J."/>
            <person name="Barron A.J."/>
            <person name="Bringaud F."/>
            <person name="Brooks K."/>
            <person name="Carrington M."/>
            <person name="Cherevach I."/>
            <person name="Chillingworth T.J."/>
            <person name="Churcher C."/>
            <person name="Clark L.N."/>
            <person name="Corton C.H."/>
            <person name="Cronin A."/>
            <person name="Davies R.M."/>
            <person name="Doggett J."/>
            <person name="Djikeng A."/>
            <person name="Feldblyum T."/>
            <person name="Field M.C."/>
            <person name="Fraser A."/>
            <person name="Goodhead I."/>
            <person name="Hance Z."/>
            <person name="Harper D."/>
            <person name="Harris B.R."/>
            <person name="Hauser H."/>
            <person name="Hostetler J."/>
            <person name="Ivens A."/>
            <person name="Jagels K."/>
            <person name="Johnson D."/>
            <person name="Johnson J."/>
            <person name="Jones K."/>
            <person name="Kerhornou A.X."/>
            <person name="Koo H."/>
            <person name="Larke N."/>
            <person name="Landfear S."/>
            <person name="Larkin C."/>
            <person name="Leech V."/>
            <person name="Line A."/>
            <person name="Lord A."/>
            <person name="Macleod A."/>
            <person name="Mooney P.J."/>
            <person name="Moule S."/>
            <person name="Martin D.M."/>
            <person name="Morgan G.W."/>
            <person name="Mungall K."/>
            <person name="Norbertczak H."/>
            <person name="Ormond D."/>
            <person name="Pai G."/>
            <person name="Peacock C.S."/>
            <person name="Peterson J."/>
            <person name="Quail M.A."/>
            <person name="Rabbinowitsch E."/>
            <person name="Rajandream M.A."/>
            <person name="Reitter C."/>
            <person name="Salzberg S.L."/>
            <person name="Sanders M."/>
            <person name="Schobel S."/>
            <person name="Sharp S."/>
            <person name="Simmonds M."/>
            <person name="Simpson A.J."/>
            <person name="Tallon L."/>
            <person name="Turner C.M."/>
            <person name="Tait A."/>
            <person name="Tivey A.R."/>
            <person name="Van Aken S."/>
            <person name="Walker D."/>
            <person name="Wanless D."/>
            <person name="Wang S."/>
            <person name="White B."/>
            <person name="White O."/>
            <person name="Whitehead S."/>
            <person name="Woodward J."/>
            <person name="Wortman J."/>
            <person name="Adams M.D."/>
            <person name="Embley T.M."/>
            <person name="Gull K."/>
            <person name="Ullu E."/>
            <person name="Barry J.D."/>
            <person name="Fairlamb A.H."/>
            <person name="Opperdoes F."/>
            <person name="Barrell B.G."/>
            <person name="Donelson J.E."/>
            <person name="Hall N."/>
            <person name="Fraser C.M."/>
            <person name="Melville S.E."/>
            <person name="El-Sayed N.M."/>
        </authorList>
    </citation>
    <scope>NUCLEOTIDE SEQUENCE [LARGE SCALE GENOMIC DNA]</scope>
    <source>
        <strain evidence="4 5">927/4 GUTat10.1</strain>
    </source>
</reference>
<feature type="compositionally biased region" description="Polar residues" evidence="1">
    <location>
        <begin position="126"/>
        <end position="146"/>
    </location>
</feature>
<feature type="signal peptide" evidence="2">
    <location>
        <begin position="1"/>
        <end position="18"/>
    </location>
</feature>
<dbReference type="GeneID" id="3656515"/>
<sequence length="295" mass="30790">MTLKIAVTLLLTLRASTPYTILSSEVQVSMGRSRCNTYFAPPGYDDCKSVDSQVRPTASGVTSAASPSTSEQNQAKTVAAARGTSRPTHPTEVASSSSSSHKPMLPSSDSRGGGVRRADNTGGGTTQSSNRGSSTNAPNFSGQAPSRSVDDVRSGETAQGPARVGEEQNRDAEKRKGMSVELATQHDGRHATEQQSAPSVAGGERGEGVKAVGKHSMDENEDGISRRQVSGRDDDYVASAMRGGAPKPEVSRPSEVITTDADEGSSSGGSTQKGNGVDQRRHATLYPALLTFIFC</sequence>
<name>Q57VG8_TRYB2</name>
<evidence type="ECO:0000313" key="5">
    <source>
        <dbReference type="Proteomes" id="UP000008524"/>
    </source>
</evidence>
<dbReference type="KEGG" id="tbr:Tb927.3.5760"/>
<proteinExistence type="predicted"/>
<dbReference type="VEuPathDB" id="TriTrypDB:Tb927.3.5760"/>
<feature type="compositionally biased region" description="Polar residues" evidence="1">
    <location>
        <begin position="264"/>
        <end position="274"/>
    </location>
</feature>
<feature type="compositionally biased region" description="Gly residues" evidence="1">
    <location>
        <begin position="111"/>
        <end position="125"/>
    </location>
</feature>
<accession>D6XEC9</accession>
<evidence type="ECO:0008006" key="6">
    <source>
        <dbReference type="Google" id="ProtNLM"/>
    </source>
</evidence>
<feature type="compositionally biased region" description="Polar residues" evidence="1">
    <location>
        <begin position="58"/>
        <end position="76"/>
    </location>
</feature>
<dbReference type="RefSeq" id="XP_844165.1">
    <property type="nucleotide sequence ID" value="XM_839072.1"/>
</dbReference>
<evidence type="ECO:0000256" key="1">
    <source>
        <dbReference type="SAM" id="MobiDB-lite"/>
    </source>
</evidence>
<feature type="compositionally biased region" description="Basic and acidic residues" evidence="1">
    <location>
        <begin position="164"/>
        <end position="192"/>
    </location>
</feature>
<protein>
    <recommendedName>
        <fullName evidence="6">Expression site-associated gene 9 (ESAG9) protein</fullName>
    </recommendedName>
</protein>
<dbReference type="PaxDb" id="5691-AAZ10606"/>